<evidence type="ECO:0008006" key="3">
    <source>
        <dbReference type="Google" id="ProtNLM"/>
    </source>
</evidence>
<comment type="caution">
    <text evidence="1">The sequence shown here is derived from an EMBL/GenBank/DDBJ whole genome shotgun (WGS) entry which is preliminary data.</text>
</comment>
<reference evidence="1 2" key="1">
    <citation type="submission" date="2024-11" db="EMBL/GenBank/DDBJ databases">
        <title>Adaptive evolution of stress response genes in parasites aligns with host niche diversity.</title>
        <authorList>
            <person name="Hahn C."/>
            <person name="Resl P."/>
        </authorList>
    </citation>
    <scope>NUCLEOTIDE SEQUENCE [LARGE SCALE GENOMIC DNA]</scope>
    <source>
        <strain evidence="1">EGGRZ-B1_66</strain>
        <tissue evidence="1">Body</tissue>
    </source>
</reference>
<evidence type="ECO:0000313" key="1">
    <source>
        <dbReference type="EMBL" id="KAL3321140.1"/>
    </source>
</evidence>
<dbReference type="InterPro" id="IPR029006">
    <property type="entry name" value="ADF-H/Gelsolin-like_dom_sf"/>
</dbReference>
<sequence length="166" mass="18242">MVSKPHRLPHTCNKLNRSEGGNAIVILSTRATRKTMYVSIMTLYEKYQAKFLKLLPDEPIKSGISIVKKVEVPKAIFKLSDADGSMKFSCLSKGSVPKTMITEDDVYFIDGSQGLYVYIGDNCSVAEKNNSLSHAHAYLAGTDHPFSPITVVGPGQKDQQLSAFLD</sequence>
<dbReference type="Gene3D" id="3.40.20.10">
    <property type="entry name" value="Severin"/>
    <property type="match status" value="1"/>
</dbReference>
<organism evidence="1 2">
    <name type="scientific">Cichlidogyrus casuarinus</name>
    <dbReference type="NCBI Taxonomy" id="1844966"/>
    <lineage>
        <taxon>Eukaryota</taxon>
        <taxon>Metazoa</taxon>
        <taxon>Spiralia</taxon>
        <taxon>Lophotrochozoa</taxon>
        <taxon>Platyhelminthes</taxon>
        <taxon>Monogenea</taxon>
        <taxon>Monopisthocotylea</taxon>
        <taxon>Dactylogyridea</taxon>
        <taxon>Ancyrocephalidae</taxon>
        <taxon>Cichlidogyrus</taxon>
    </lineage>
</organism>
<protein>
    <recommendedName>
        <fullName evidence="3">Gelsolin-like domain-containing protein</fullName>
    </recommendedName>
</protein>
<keyword evidence="2" id="KW-1185">Reference proteome</keyword>
<dbReference type="Proteomes" id="UP001626550">
    <property type="component" value="Unassembled WGS sequence"/>
</dbReference>
<dbReference type="AlphaFoldDB" id="A0ABD2QNV9"/>
<gene>
    <name evidence="1" type="ORF">Ciccas_000173</name>
</gene>
<evidence type="ECO:0000313" key="2">
    <source>
        <dbReference type="Proteomes" id="UP001626550"/>
    </source>
</evidence>
<accession>A0ABD2QNV9</accession>
<dbReference type="EMBL" id="JBJKFK010000009">
    <property type="protein sequence ID" value="KAL3321140.1"/>
    <property type="molecule type" value="Genomic_DNA"/>
</dbReference>
<proteinExistence type="predicted"/>
<dbReference type="SUPFAM" id="SSF55753">
    <property type="entry name" value="Actin depolymerizing proteins"/>
    <property type="match status" value="1"/>
</dbReference>
<name>A0ABD2QNV9_9PLAT</name>